<dbReference type="Pfam" id="PF00877">
    <property type="entry name" value="NLPC_P60"/>
    <property type="match status" value="1"/>
</dbReference>
<reference evidence="7 8" key="1">
    <citation type="submission" date="2019-02" db="EMBL/GenBank/DDBJ databases">
        <title>Genome of a new Bacteroidetes strain.</title>
        <authorList>
            <person name="Pitt A."/>
        </authorList>
    </citation>
    <scope>NUCLEOTIDE SEQUENCE [LARGE SCALE GENOMIC DNA]</scope>
    <source>
        <strain evidence="7 8">103A-SOEBACH</strain>
    </source>
</reference>
<accession>A0A4V2IVQ6</accession>
<dbReference type="Proteomes" id="UP000293583">
    <property type="component" value="Unassembled WGS sequence"/>
</dbReference>
<dbReference type="GO" id="GO:0006508">
    <property type="term" value="P:proteolysis"/>
    <property type="evidence" value="ECO:0007669"/>
    <property type="project" value="UniProtKB-KW"/>
</dbReference>
<evidence type="ECO:0000256" key="5">
    <source>
        <dbReference type="ARBA" id="ARBA00022807"/>
    </source>
</evidence>
<evidence type="ECO:0000313" key="8">
    <source>
        <dbReference type="Proteomes" id="UP000293583"/>
    </source>
</evidence>
<comment type="caution">
    <text evidence="7">The sequence shown here is derived from an EMBL/GenBank/DDBJ whole genome shotgun (WGS) entry which is preliminary data.</text>
</comment>
<sequence>MYKRLLYLAFLVLILDSCSFVKRIFHRSGSSYYSSSEIKAIVKEAKKFKGVPYKTGGMDKKGMDCSGLLFTSYAVNDFSIPRVSSDQAKFGEEIRLKDVQLGDWVFFATGKVGLINHVGLVTKDQPAISFIHASTTYGVREDLLYQKFWLDRIVKIIRPFKN</sequence>
<gene>
    <name evidence="7" type="ORF">EWU20_07305</name>
</gene>
<dbReference type="AlphaFoldDB" id="A0A4V2IVQ6"/>
<dbReference type="SUPFAM" id="SSF54001">
    <property type="entry name" value="Cysteine proteinases"/>
    <property type="match status" value="1"/>
</dbReference>
<dbReference type="Gene3D" id="3.90.1720.10">
    <property type="entry name" value="endopeptidase domain like (from Nostoc punctiforme)"/>
    <property type="match status" value="1"/>
</dbReference>
<evidence type="ECO:0000313" key="7">
    <source>
        <dbReference type="EMBL" id="TBH73175.1"/>
    </source>
</evidence>
<keyword evidence="3" id="KW-0732">Signal</keyword>
<dbReference type="EMBL" id="SEWY01000003">
    <property type="protein sequence ID" value="TBH73175.1"/>
    <property type="molecule type" value="Genomic_DNA"/>
</dbReference>
<dbReference type="PANTHER" id="PTHR47360">
    <property type="entry name" value="MUREIN DD-ENDOPEPTIDASE MEPS/MUREIN LD-CARBOXYPEPTIDASE"/>
    <property type="match status" value="1"/>
</dbReference>
<dbReference type="OrthoDB" id="9807055at2"/>
<dbReference type="InterPro" id="IPR038765">
    <property type="entry name" value="Papain-like_cys_pep_sf"/>
</dbReference>
<dbReference type="GO" id="GO:0008234">
    <property type="term" value="F:cysteine-type peptidase activity"/>
    <property type="evidence" value="ECO:0007669"/>
    <property type="project" value="UniProtKB-KW"/>
</dbReference>
<name>A0A4V2IVQ6_9BACT</name>
<dbReference type="InterPro" id="IPR052062">
    <property type="entry name" value="Murein_DD/LD_carboxypeptidase"/>
</dbReference>
<evidence type="ECO:0000256" key="3">
    <source>
        <dbReference type="ARBA" id="ARBA00022729"/>
    </source>
</evidence>
<evidence type="ECO:0000259" key="6">
    <source>
        <dbReference type="PROSITE" id="PS51935"/>
    </source>
</evidence>
<keyword evidence="4" id="KW-0378">Hydrolase</keyword>
<keyword evidence="8" id="KW-1185">Reference proteome</keyword>
<protein>
    <submittedName>
        <fullName evidence="7">NlpC/P60 family protein</fullName>
    </submittedName>
</protein>
<feature type="domain" description="NlpC/P60" evidence="6">
    <location>
        <begin position="35"/>
        <end position="160"/>
    </location>
</feature>
<keyword evidence="5" id="KW-0788">Thiol protease</keyword>
<dbReference type="PROSITE" id="PS51935">
    <property type="entry name" value="NLPC_P60"/>
    <property type="match status" value="1"/>
</dbReference>
<keyword evidence="2" id="KW-0645">Protease</keyword>
<evidence type="ECO:0000256" key="2">
    <source>
        <dbReference type="ARBA" id="ARBA00022670"/>
    </source>
</evidence>
<comment type="similarity">
    <text evidence="1">Belongs to the peptidase C40 family.</text>
</comment>
<organism evidence="7 8">
    <name type="scientific">Aquirufa antheringensis</name>
    <dbReference type="NCBI Taxonomy" id="2516559"/>
    <lineage>
        <taxon>Bacteria</taxon>
        <taxon>Pseudomonadati</taxon>
        <taxon>Bacteroidota</taxon>
        <taxon>Cytophagia</taxon>
        <taxon>Cytophagales</taxon>
        <taxon>Flectobacillaceae</taxon>
        <taxon>Aquirufa</taxon>
    </lineage>
</organism>
<proteinExistence type="inferred from homology"/>
<evidence type="ECO:0000256" key="4">
    <source>
        <dbReference type="ARBA" id="ARBA00022801"/>
    </source>
</evidence>
<dbReference type="InterPro" id="IPR000064">
    <property type="entry name" value="NLP_P60_dom"/>
</dbReference>
<dbReference type="RefSeq" id="WP_130923302.1">
    <property type="nucleotide sequence ID" value="NZ_CP049835.1"/>
</dbReference>
<evidence type="ECO:0000256" key="1">
    <source>
        <dbReference type="ARBA" id="ARBA00007074"/>
    </source>
</evidence>
<dbReference type="PANTHER" id="PTHR47360:SF1">
    <property type="entry name" value="ENDOPEPTIDASE NLPC-RELATED"/>
    <property type="match status" value="1"/>
</dbReference>